<keyword evidence="2" id="KW-1185">Reference proteome</keyword>
<dbReference type="AlphaFoldDB" id="A0A3F3PK08"/>
<evidence type="ECO:0000313" key="1">
    <source>
        <dbReference type="EMBL" id="RDH27284.1"/>
    </source>
</evidence>
<reference evidence="1 2" key="1">
    <citation type="submission" date="2018-07" db="EMBL/GenBank/DDBJ databases">
        <title>The genomes of Aspergillus section Nigri reveals drivers in fungal speciation.</title>
        <authorList>
            <consortium name="DOE Joint Genome Institute"/>
            <person name="Vesth T.C."/>
            <person name="Nybo J."/>
            <person name="Theobald S."/>
            <person name="Brandl J."/>
            <person name="Frisvad J.C."/>
            <person name="Nielsen K.F."/>
            <person name="Lyhne E.K."/>
            <person name="Kogle M.E."/>
            <person name="Kuo A."/>
            <person name="Riley R."/>
            <person name="Clum A."/>
            <person name="Nolan M."/>
            <person name="Lipzen A."/>
            <person name="Salamov A."/>
            <person name="Henrissat B."/>
            <person name="Wiebenga A."/>
            <person name="De vries R.P."/>
            <person name="Grigoriev I.V."/>
            <person name="Mortensen U.H."/>
            <person name="Andersen M.R."/>
            <person name="Baker S.E."/>
        </authorList>
    </citation>
    <scope>NUCLEOTIDE SEQUENCE [LARGE SCALE GENOMIC DNA]</scope>
    <source>
        <strain evidence="1 2">CBS 139.54b</strain>
    </source>
</reference>
<dbReference type="RefSeq" id="XP_026620306.1">
    <property type="nucleotide sequence ID" value="XM_026768267.1"/>
</dbReference>
<organism evidence="1 2">
    <name type="scientific">Aspergillus welwitschiae</name>
    <dbReference type="NCBI Taxonomy" id="1341132"/>
    <lineage>
        <taxon>Eukaryota</taxon>
        <taxon>Fungi</taxon>
        <taxon>Dikarya</taxon>
        <taxon>Ascomycota</taxon>
        <taxon>Pezizomycotina</taxon>
        <taxon>Eurotiomycetes</taxon>
        <taxon>Eurotiomycetidae</taxon>
        <taxon>Eurotiales</taxon>
        <taxon>Aspergillaceae</taxon>
        <taxon>Aspergillus</taxon>
        <taxon>Aspergillus subgen. Circumdati</taxon>
    </lineage>
</organism>
<dbReference type="Proteomes" id="UP000253729">
    <property type="component" value="Unassembled WGS sequence"/>
</dbReference>
<dbReference type="EMBL" id="KZ852094">
    <property type="protein sequence ID" value="RDH27284.1"/>
    <property type="molecule type" value="Genomic_DNA"/>
</dbReference>
<gene>
    <name evidence="1" type="ORF">BDQ94DRAFT_154184</name>
</gene>
<proteinExistence type="predicted"/>
<evidence type="ECO:0000313" key="2">
    <source>
        <dbReference type="Proteomes" id="UP000253729"/>
    </source>
</evidence>
<sequence>MEVAAGSLGKSWESWNTVTGKLGDGVLFPCLEKMVFWIWSKEAVIRIEGRSVP</sequence>
<protein>
    <submittedName>
        <fullName evidence="1">Uncharacterized protein</fullName>
    </submittedName>
</protein>
<name>A0A3F3PK08_9EURO</name>
<dbReference type="GeneID" id="38136623"/>
<accession>A0A3F3PK08</accession>